<dbReference type="InterPro" id="IPR049163">
    <property type="entry name" value="Pif1-like_2B_dom"/>
</dbReference>
<keyword evidence="2" id="KW-1185">Reference proteome</keyword>
<dbReference type="PANTHER" id="PTHR10492:SF57">
    <property type="entry name" value="ATP-DEPENDENT DNA HELICASE"/>
    <property type="match status" value="1"/>
</dbReference>
<evidence type="ECO:0000259" key="1">
    <source>
        <dbReference type="Pfam" id="PF21530"/>
    </source>
</evidence>
<accession>A0A6P7TVZ1</accession>
<dbReference type="Proteomes" id="UP000515154">
    <property type="component" value="Linkage group LG2"/>
</dbReference>
<proteinExistence type="predicted"/>
<dbReference type="KEGG" id="osn:115227366"/>
<gene>
    <name evidence="3" type="primary">LOC115227366</name>
</gene>
<evidence type="ECO:0000313" key="3">
    <source>
        <dbReference type="RefSeq" id="XP_029654090.1"/>
    </source>
</evidence>
<feature type="domain" description="DNA helicase Pif1-like 2B" evidence="1">
    <location>
        <begin position="116"/>
        <end position="160"/>
    </location>
</feature>
<sequence>MRVHIHDDTLATEFSKTLLYIGNGKLTQGPEDSRCHLPCGIMTASLEELKSKVFPNLATNYKSHKWLCERTIRAAMDDAVDKMNLSLLSQLPGAECSYRSVDSVPDQEQAMYYPVEFLNSLQPLEFPPHILIINAGAPIMLVRKLDGPRLCNGRRLVVKTFISHVLEAAMIASNMMWENVFIPSIDLCNIYQQDQALNVLGLNFLQPCFSHGHAKKNTQTTFNTSLLPSHNP</sequence>
<dbReference type="Pfam" id="PF21530">
    <property type="entry name" value="Pif1_2B_dom"/>
    <property type="match status" value="1"/>
</dbReference>
<name>A0A6P7TVZ1_9MOLL</name>
<dbReference type="RefSeq" id="XP_029654090.1">
    <property type="nucleotide sequence ID" value="XM_029798230.1"/>
</dbReference>
<reference evidence="3" key="1">
    <citation type="submission" date="2025-08" db="UniProtKB">
        <authorList>
            <consortium name="RefSeq"/>
        </authorList>
    </citation>
    <scope>IDENTIFICATION</scope>
</reference>
<organism evidence="2 3">
    <name type="scientific">Octopus sinensis</name>
    <name type="common">East Asian common octopus</name>
    <dbReference type="NCBI Taxonomy" id="2607531"/>
    <lineage>
        <taxon>Eukaryota</taxon>
        <taxon>Metazoa</taxon>
        <taxon>Spiralia</taxon>
        <taxon>Lophotrochozoa</taxon>
        <taxon>Mollusca</taxon>
        <taxon>Cephalopoda</taxon>
        <taxon>Coleoidea</taxon>
        <taxon>Octopodiformes</taxon>
        <taxon>Octopoda</taxon>
        <taxon>Incirrata</taxon>
        <taxon>Octopodidae</taxon>
        <taxon>Octopus</taxon>
    </lineage>
</organism>
<dbReference type="PANTHER" id="PTHR10492">
    <property type="match status" value="1"/>
</dbReference>
<evidence type="ECO:0000313" key="2">
    <source>
        <dbReference type="Proteomes" id="UP000515154"/>
    </source>
</evidence>
<protein>
    <submittedName>
        <fullName evidence="3">Uncharacterized protein LOC115227366</fullName>
    </submittedName>
</protein>
<dbReference type="AlphaFoldDB" id="A0A6P7TVZ1"/>